<organism evidence="2 3">
    <name type="scientific">Haemophilus influenzae R3021</name>
    <dbReference type="NCBI Taxonomy" id="375432"/>
    <lineage>
        <taxon>Bacteria</taxon>
        <taxon>Pseudomonadati</taxon>
        <taxon>Pseudomonadota</taxon>
        <taxon>Gammaproteobacteria</taxon>
        <taxon>Pasteurellales</taxon>
        <taxon>Pasteurellaceae</taxon>
        <taxon>Haemophilus</taxon>
    </lineage>
</organism>
<name>A4N5G7_HAEIF</name>
<dbReference type="Proteomes" id="UP000003798">
    <property type="component" value="Unassembled WGS sequence"/>
</dbReference>
<evidence type="ECO:0000256" key="1">
    <source>
        <dbReference type="SAM" id="MobiDB-lite"/>
    </source>
</evidence>
<sequence>MSELTQLAQQEKKQTYNFNKLQKTSSP</sequence>
<proteinExistence type="predicted"/>
<reference evidence="2 3" key="1">
    <citation type="journal article" date="2007" name="Genome Biol.">
        <title>Characterization and modeling of the Haemophilus influenzae core and supragenomes based on the complete genomic sequences of Rd and 12 clinical nontypeable strains.</title>
        <authorList>
            <person name="Hogg J.S."/>
            <person name="Hu F.Z."/>
            <person name="Janto B."/>
            <person name="Boissy R."/>
            <person name="Hayes J."/>
            <person name="Keefe R."/>
            <person name="Post J.C."/>
            <person name="Ehrlich G.D."/>
        </authorList>
    </citation>
    <scope>NUCLEOTIDE SEQUENCE [LARGE SCALE GENOMIC DNA]</scope>
    <source>
        <strain evidence="2 3">R3021</strain>
    </source>
</reference>
<dbReference type="AlphaFoldDB" id="A4N5G7"/>
<accession>A4N5G7</accession>
<protein>
    <submittedName>
        <fullName evidence="2">Uncharacterized protein</fullName>
    </submittedName>
</protein>
<dbReference type="EMBL" id="AAZE01000012">
    <property type="protein sequence ID" value="EDJ90545.1"/>
    <property type="molecule type" value="Genomic_DNA"/>
</dbReference>
<evidence type="ECO:0000313" key="3">
    <source>
        <dbReference type="Proteomes" id="UP000003798"/>
    </source>
</evidence>
<feature type="region of interest" description="Disordered" evidence="1">
    <location>
        <begin position="1"/>
        <end position="27"/>
    </location>
</feature>
<evidence type="ECO:0000313" key="2">
    <source>
        <dbReference type="EMBL" id="EDJ90545.1"/>
    </source>
</evidence>
<gene>
    <name evidence="2" type="ORF">CGSHi22421_03208</name>
</gene>